<keyword evidence="1" id="KW-0472">Membrane</keyword>
<proteinExistence type="predicted"/>
<feature type="transmembrane region" description="Helical" evidence="1">
    <location>
        <begin position="12"/>
        <end position="30"/>
    </location>
</feature>
<evidence type="ECO:0000313" key="2">
    <source>
        <dbReference type="EMBL" id="JAH84888.1"/>
    </source>
</evidence>
<keyword evidence="1" id="KW-1133">Transmembrane helix</keyword>
<dbReference type="EMBL" id="GBXM01023689">
    <property type="protein sequence ID" value="JAH84888.1"/>
    <property type="molecule type" value="Transcribed_RNA"/>
</dbReference>
<dbReference type="AlphaFoldDB" id="A0A0E9W5Z3"/>
<sequence length="53" mass="6242">MSSRYAVSYPYKIKICYLYIIIIIINHYCYNDTGKCIMFHYAQSLMGAFMSAQ</sequence>
<reference evidence="2" key="1">
    <citation type="submission" date="2014-11" db="EMBL/GenBank/DDBJ databases">
        <authorList>
            <person name="Amaro Gonzalez C."/>
        </authorList>
    </citation>
    <scope>NUCLEOTIDE SEQUENCE</scope>
</reference>
<keyword evidence="1" id="KW-0812">Transmembrane</keyword>
<protein>
    <submittedName>
        <fullName evidence="2">Uncharacterized protein</fullName>
    </submittedName>
</protein>
<reference evidence="2" key="2">
    <citation type="journal article" date="2015" name="Fish Shellfish Immunol.">
        <title>Early steps in the European eel (Anguilla anguilla)-Vibrio vulnificus interaction in the gills: Role of the RtxA13 toxin.</title>
        <authorList>
            <person name="Callol A."/>
            <person name="Pajuelo D."/>
            <person name="Ebbesson L."/>
            <person name="Teles M."/>
            <person name="MacKenzie S."/>
            <person name="Amaro C."/>
        </authorList>
    </citation>
    <scope>NUCLEOTIDE SEQUENCE</scope>
</reference>
<evidence type="ECO:0000256" key="1">
    <source>
        <dbReference type="SAM" id="Phobius"/>
    </source>
</evidence>
<organism evidence="2">
    <name type="scientific">Anguilla anguilla</name>
    <name type="common">European freshwater eel</name>
    <name type="synonym">Muraena anguilla</name>
    <dbReference type="NCBI Taxonomy" id="7936"/>
    <lineage>
        <taxon>Eukaryota</taxon>
        <taxon>Metazoa</taxon>
        <taxon>Chordata</taxon>
        <taxon>Craniata</taxon>
        <taxon>Vertebrata</taxon>
        <taxon>Euteleostomi</taxon>
        <taxon>Actinopterygii</taxon>
        <taxon>Neopterygii</taxon>
        <taxon>Teleostei</taxon>
        <taxon>Anguilliformes</taxon>
        <taxon>Anguillidae</taxon>
        <taxon>Anguilla</taxon>
    </lineage>
</organism>
<accession>A0A0E9W5Z3</accession>
<name>A0A0E9W5Z3_ANGAN</name>